<feature type="domain" description="HAT C-terminal dimerisation" evidence="1">
    <location>
        <begin position="126"/>
        <end position="185"/>
    </location>
</feature>
<dbReference type="VEuPathDB" id="FungiDB:RhiirFUN_025404"/>
<accession>U9U7Z5</accession>
<evidence type="ECO:0000313" key="2">
    <source>
        <dbReference type="EMBL" id="ESA11736.1"/>
    </source>
</evidence>
<evidence type="ECO:0000259" key="1">
    <source>
        <dbReference type="Pfam" id="PF05699"/>
    </source>
</evidence>
<reference evidence="2" key="1">
    <citation type="submission" date="2013-07" db="EMBL/GenBank/DDBJ databases">
        <title>The genome of an arbuscular mycorrhizal fungus provides insights into the evolution of the oldest plant symbiosis.</title>
        <authorList>
            <consortium name="DOE Joint Genome Institute"/>
            <person name="Tisserant E."/>
            <person name="Malbreil M."/>
            <person name="Kuo A."/>
            <person name="Kohler A."/>
            <person name="Symeonidi A."/>
            <person name="Balestrini R."/>
            <person name="Charron P."/>
            <person name="Duensing N."/>
            <person name="Frei-dit-Frey N."/>
            <person name="Gianinazzi-Pearson V."/>
            <person name="Gilbert B."/>
            <person name="Handa Y."/>
            <person name="Hijri M."/>
            <person name="Kaul R."/>
            <person name="Kawaguchi M."/>
            <person name="Krajinski F."/>
            <person name="Lammers P."/>
            <person name="Lapierre D."/>
            <person name="Masclaux F.G."/>
            <person name="Murat C."/>
            <person name="Morin E."/>
            <person name="Ndikumana S."/>
            <person name="Pagni M."/>
            <person name="Petitpierre D."/>
            <person name="Requena N."/>
            <person name="Rosikiewicz P."/>
            <person name="Riley R."/>
            <person name="Saito K."/>
            <person name="San Clemente H."/>
            <person name="Shapiro H."/>
            <person name="van Tuinen D."/>
            <person name="Becard G."/>
            <person name="Bonfante P."/>
            <person name="Paszkowski U."/>
            <person name="Shachar-Hill Y."/>
            <person name="Young J.P."/>
            <person name="Sanders I.R."/>
            <person name="Henrissat B."/>
            <person name="Rensing S.A."/>
            <person name="Grigoriev I.V."/>
            <person name="Corradi N."/>
            <person name="Roux C."/>
            <person name="Martin F."/>
        </authorList>
    </citation>
    <scope>NUCLEOTIDE SEQUENCE</scope>
    <source>
        <strain evidence="2">DAOM 197198</strain>
    </source>
</reference>
<dbReference type="GO" id="GO:0046983">
    <property type="term" value="F:protein dimerization activity"/>
    <property type="evidence" value="ECO:0007669"/>
    <property type="project" value="InterPro"/>
</dbReference>
<organism evidence="2">
    <name type="scientific">Rhizophagus irregularis (strain DAOM 181602 / DAOM 197198 / MUCL 43194)</name>
    <name type="common">Arbuscular mycorrhizal fungus</name>
    <name type="synonym">Glomus intraradices</name>
    <dbReference type="NCBI Taxonomy" id="747089"/>
    <lineage>
        <taxon>Eukaryota</taxon>
        <taxon>Fungi</taxon>
        <taxon>Fungi incertae sedis</taxon>
        <taxon>Mucoromycota</taxon>
        <taxon>Glomeromycotina</taxon>
        <taxon>Glomeromycetes</taxon>
        <taxon>Glomerales</taxon>
        <taxon>Glomeraceae</taxon>
        <taxon>Rhizophagus</taxon>
    </lineage>
</organism>
<dbReference type="InterPro" id="IPR012337">
    <property type="entry name" value="RNaseH-like_sf"/>
</dbReference>
<dbReference type="PANTHER" id="PTHR47611">
    <property type="entry name" value="HAT DIMERISATION DOMAIN, C-TERMINAL"/>
    <property type="match status" value="1"/>
</dbReference>
<dbReference type="HOGENOM" id="CLU_009123_4_2_1"/>
<protein>
    <recommendedName>
        <fullName evidence="1">HAT C-terminal dimerisation domain-containing protein</fullName>
    </recommendedName>
</protein>
<proteinExistence type="predicted"/>
<dbReference type="InterPro" id="IPR008906">
    <property type="entry name" value="HATC_C_dom"/>
</dbReference>
<dbReference type="PANTHER" id="PTHR47611:SF3">
    <property type="entry name" value="HAT C-TERMINAL DIMERISATION DOMAIN-CONTAINING PROTEIN"/>
    <property type="match status" value="1"/>
</dbReference>
<dbReference type="SUPFAM" id="SSF53098">
    <property type="entry name" value="Ribonuclease H-like"/>
    <property type="match status" value="1"/>
</dbReference>
<gene>
    <name evidence="2" type="ORF">GLOINDRAFT_347652</name>
</gene>
<dbReference type="Pfam" id="PF05699">
    <property type="entry name" value="Dimer_Tnp_hAT"/>
    <property type="match status" value="1"/>
</dbReference>
<sequence length="197" mass="22795">MKNTHVQGQNIRNQVRFSNTELDNLDPNRVEYLPSISTNGLLQKVRAAIYLSMDELWAVLTDIALSTEENRNEAQCLVLILYEELKQSLNALGIEEPSIMDKSYEEDDFFFELESGLQTNPEDSEWSKNKVIFPVLSQLARKYLSIPSTSVPSERLFSDARNHISARRTHLSPDLVDKMLFLKRNSFYFEIFPSKKE</sequence>
<dbReference type="EMBL" id="KI285684">
    <property type="protein sequence ID" value="ESA11736.1"/>
    <property type="molecule type" value="Genomic_DNA"/>
</dbReference>
<dbReference type="AlphaFoldDB" id="U9U7Z5"/>
<name>U9U7Z5_RHIID</name>